<dbReference type="Gene3D" id="1.10.12.10">
    <property type="entry name" value="Lyase 2-enoyl-coa Hydratase, Chain A, domain 2"/>
    <property type="match status" value="1"/>
</dbReference>
<dbReference type="GO" id="GO:0016829">
    <property type="term" value="F:lyase activity"/>
    <property type="evidence" value="ECO:0007669"/>
    <property type="project" value="UniProtKB-KW"/>
</dbReference>
<keyword evidence="2" id="KW-0456">Lyase</keyword>
<dbReference type="Gene3D" id="3.90.226.10">
    <property type="entry name" value="2-enoyl-CoA Hydratase, Chain A, domain 1"/>
    <property type="match status" value="1"/>
</dbReference>
<evidence type="ECO:0000256" key="1">
    <source>
        <dbReference type="ARBA" id="ARBA00005254"/>
    </source>
</evidence>
<dbReference type="InterPro" id="IPR014748">
    <property type="entry name" value="Enoyl-CoA_hydra_C"/>
</dbReference>
<dbReference type="InterPro" id="IPR029045">
    <property type="entry name" value="ClpP/crotonase-like_dom_sf"/>
</dbReference>
<comment type="similarity">
    <text evidence="1">Belongs to the enoyl-CoA hydratase/isomerase family.</text>
</comment>
<dbReference type="PANTHER" id="PTHR11941:SF133">
    <property type="entry name" value="1,2-EPOXYPHENYLACETYL-COA ISOMERASE"/>
    <property type="match status" value="1"/>
</dbReference>
<organism evidence="3 4">
    <name type="scientific">SAR86 cluster bacterium</name>
    <dbReference type="NCBI Taxonomy" id="2030880"/>
    <lineage>
        <taxon>Bacteria</taxon>
        <taxon>Pseudomonadati</taxon>
        <taxon>Pseudomonadota</taxon>
        <taxon>Gammaproteobacteria</taxon>
        <taxon>SAR86 cluster</taxon>
    </lineage>
</organism>
<evidence type="ECO:0000313" key="4">
    <source>
        <dbReference type="Proteomes" id="UP000320146"/>
    </source>
</evidence>
<dbReference type="SUPFAM" id="SSF52096">
    <property type="entry name" value="ClpP/crotonase"/>
    <property type="match status" value="1"/>
</dbReference>
<comment type="caution">
    <text evidence="3">The sequence shown here is derived from an EMBL/GenBank/DDBJ whole genome shotgun (WGS) entry which is preliminary data.</text>
</comment>
<sequence length="260" mass="28571">MSEPKVLFEDHGNIAVIKLNRPEKRNALDPETVLLFNDYSEKAKDPKFRAVVITGDESAFCGGADLTAAMEGMGWESVEQGLNEGYHVGLNNLVYMDKVVIAAVEGACAGIGCAYFLSSDISVMAKSSFFQIGFSKIALIPDGGSNWLLTKVVGYQQAFRMAAEAKRVSAEECMNLGMCSEVSEDGQAFDTAMELAKHYATLAPRAIFKTKHLMRDSFNKSYEDNLKAEAKMQEEMVGRKDNIEGVTAFVEKRKPNFTGE</sequence>
<evidence type="ECO:0000313" key="3">
    <source>
        <dbReference type="EMBL" id="RZO23877.1"/>
    </source>
</evidence>
<protein>
    <submittedName>
        <fullName evidence="3">Enoyl-CoA hydratase/isomerase family protein</fullName>
    </submittedName>
</protein>
<name>A0A520MRN6_9GAMM</name>
<dbReference type="GO" id="GO:0006635">
    <property type="term" value="P:fatty acid beta-oxidation"/>
    <property type="evidence" value="ECO:0007669"/>
    <property type="project" value="TreeGrafter"/>
</dbReference>
<dbReference type="CDD" id="cd06558">
    <property type="entry name" value="crotonase-like"/>
    <property type="match status" value="1"/>
</dbReference>
<dbReference type="AlphaFoldDB" id="A0A520MRN6"/>
<proteinExistence type="inferred from homology"/>
<dbReference type="Proteomes" id="UP000320146">
    <property type="component" value="Unassembled WGS sequence"/>
</dbReference>
<gene>
    <name evidence="3" type="ORF">EVA99_02920</name>
</gene>
<dbReference type="Pfam" id="PF00378">
    <property type="entry name" value="ECH_1"/>
    <property type="match status" value="1"/>
</dbReference>
<dbReference type="InterPro" id="IPR001753">
    <property type="entry name" value="Enoyl-CoA_hydra/iso"/>
</dbReference>
<dbReference type="PANTHER" id="PTHR11941">
    <property type="entry name" value="ENOYL-COA HYDRATASE-RELATED"/>
    <property type="match status" value="1"/>
</dbReference>
<keyword evidence="3" id="KW-0413">Isomerase</keyword>
<accession>A0A520MRN6</accession>
<dbReference type="GO" id="GO:0016853">
    <property type="term" value="F:isomerase activity"/>
    <property type="evidence" value="ECO:0007669"/>
    <property type="project" value="UniProtKB-KW"/>
</dbReference>
<evidence type="ECO:0000256" key="2">
    <source>
        <dbReference type="ARBA" id="ARBA00023239"/>
    </source>
</evidence>
<dbReference type="EMBL" id="SHBL01000021">
    <property type="protein sequence ID" value="RZO23877.1"/>
    <property type="molecule type" value="Genomic_DNA"/>
</dbReference>
<reference evidence="3 4" key="1">
    <citation type="submission" date="2019-02" db="EMBL/GenBank/DDBJ databases">
        <title>Prokaryotic population dynamics and viral predation in marine succession experiment using metagenomics: the confinement effect.</title>
        <authorList>
            <person name="Haro-Moreno J.M."/>
            <person name="Rodriguez-Valera F."/>
            <person name="Lopez-Perez M."/>
        </authorList>
    </citation>
    <scope>NUCLEOTIDE SEQUENCE [LARGE SCALE GENOMIC DNA]</scope>
    <source>
        <strain evidence="3">MED-G166</strain>
    </source>
</reference>